<dbReference type="AlphaFoldDB" id="A0A2B7XBZ4"/>
<dbReference type="Gene3D" id="2.120.10.80">
    <property type="entry name" value="Kelch-type beta propeller"/>
    <property type="match status" value="1"/>
</dbReference>
<keyword evidence="1" id="KW-0880">Kelch repeat</keyword>
<dbReference type="Proteomes" id="UP000223968">
    <property type="component" value="Unassembled WGS sequence"/>
</dbReference>
<dbReference type="SMART" id="SM00225">
    <property type="entry name" value="BTB"/>
    <property type="match status" value="1"/>
</dbReference>
<dbReference type="CDD" id="cd14733">
    <property type="entry name" value="BACK"/>
    <property type="match status" value="1"/>
</dbReference>
<feature type="domain" description="BTB" evidence="4">
    <location>
        <begin position="525"/>
        <end position="605"/>
    </location>
</feature>
<dbReference type="EMBL" id="PDNB01000119">
    <property type="protein sequence ID" value="PGH06217.1"/>
    <property type="molecule type" value="Genomic_DNA"/>
</dbReference>
<organism evidence="5 6">
    <name type="scientific">Helicocarpus griseus UAMH5409</name>
    <dbReference type="NCBI Taxonomy" id="1447875"/>
    <lineage>
        <taxon>Eukaryota</taxon>
        <taxon>Fungi</taxon>
        <taxon>Dikarya</taxon>
        <taxon>Ascomycota</taxon>
        <taxon>Pezizomycotina</taxon>
        <taxon>Eurotiomycetes</taxon>
        <taxon>Eurotiomycetidae</taxon>
        <taxon>Onygenales</taxon>
        <taxon>Ajellomycetaceae</taxon>
        <taxon>Helicocarpus</taxon>
    </lineage>
</organism>
<dbReference type="SUPFAM" id="SSF117281">
    <property type="entry name" value="Kelch motif"/>
    <property type="match status" value="1"/>
</dbReference>
<dbReference type="PANTHER" id="PTHR46093:SF18">
    <property type="entry name" value="FIBRONECTIN TYPE-III DOMAIN-CONTAINING PROTEIN"/>
    <property type="match status" value="1"/>
</dbReference>
<dbReference type="SUPFAM" id="SSF54695">
    <property type="entry name" value="POZ domain"/>
    <property type="match status" value="1"/>
</dbReference>
<dbReference type="InterPro" id="IPR011333">
    <property type="entry name" value="SKP1/BTB/POZ_sf"/>
</dbReference>
<dbReference type="PROSITE" id="PS50097">
    <property type="entry name" value="BTB"/>
    <property type="match status" value="1"/>
</dbReference>
<keyword evidence="2" id="KW-0677">Repeat</keyword>
<feature type="region of interest" description="Disordered" evidence="3">
    <location>
        <begin position="522"/>
        <end position="545"/>
    </location>
</feature>
<dbReference type="Pfam" id="PF00651">
    <property type="entry name" value="BTB"/>
    <property type="match status" value="1"/>
</dbReference>
<feature type="compositionally biased region" description="Low complexity" evidence="3">
    <location>
        <begin position="1"/>
        <end position="57"/>
    </location>
</feature>
<dbReference type="InterPro" id="IPR015915">
    <property type="entry name" value="Kelch-typ_b-propeller"/>
</dbReference>
<protein>
    <recommendedName>
        <fullName evidence="4">BTB domain-containing protein</fullName>
    </recommendedName>
</protein>
<keyword evidence="6" id="KW-1185">Reference proteome</keyword>
<reference evidence="5 6" key="1">
    <citation type="submission" date="2017-10" db="EMBL/GenBank/DDBJ databases">
        <title>Comparative genomics in systemic dimorphic fungi from Ajellomycetaceae.</title>
        <authorList>
            <person name="Munoz J.F."/>
            <person name="Mcewen J.G."/>
            <person name="Clay O.K."/>
            <person name="Cuomo C.A."/>
        </authorList>
    </citation>
    <scope>NUCLEOTIDE SEQUENCE [LARGE SCALE GENOMIC DNA]</scope>
    <source>
        <strain evidence="5 6">UAMH5409</strain>
    </source>
</reference>
<evidence type="ECO:0000259" key="4">
    <source>
        <dbReference type="PROSITE" id="PS50097"/>
    </source>
</evidence>
<evidence type="ECO:0000256" key="1">
    <source>
        <dbReference type="ARBA" id="ARBA00022441"/>
    </source>
</evidence>
<dbReference type="STRING" id="1447875.A0A2B7XBZ4"/>
<evidence type="ECO:0000313" key="6">
    <source>
        <dbReference type="Proteomes" id="UP000223968"/>
    </source>
</evidence>
<dbReference type="PANTHER" id="PTHR46093">
    <property type="entry name" value="ACYL-COA-BINDING DOMAIN-CONTAINING PROTEIN 5"/>
    <property type="match status" value="1"/>
</dbReference>
<gene>
    <name evidence="5" type="ORF">AJ79_06605</name>
</gene>
<evidence type="ECO:0000313" key="5">
    <source>
        <dbReference type="EMBL" id="PGH06217.1"/>
    </source>
</evidence>
<dbReference type="OrthoDB" id="432528at2759"/>
<dbReference type="Pfam" id="PF24681">
    <property type="entry name" value="Kelch_KLHDC2_KLHL20_DRC7"/>
    <property type="match status" value="1"/>
</dbReference>
<comment type="caution">
    <text evidence="5">The sequence shown here is derived from an EMBL/GenBank/DDBJ whole genome shotgun (WGS) entry which is preliminary data.</text>
</comment>
<dbReference type="InterPro" id="IPR000210">
    <property type="entry name" value="BTB/POZ_dom"/>
</dbReference>
<dbReference type="Gene3D" id="3.30.710.10">
    <property type="entry name" value="Potassium Channel Kv1.1, Chain A"/>
    <property type="match status" value="1"/>
</dbReference>
<proteinExistence type="predicted"/>
<accession>A0A2B7XBZ4</accession>
<name>A0A2B7XBZ4_9EURO</name>
<evidence type="ECO:0000256" key="3">
    <source>
        <dbReference type="SAM" id="MobiDB-lite"/>
    </source>
</evidence>
<feature type="region of interest" description="Disordered" evidence="3">
    <location>
        <begin position="1"/>
        <end position="84"/>
    </location>
</feature>
<sequence>MSHQHSAPAAGAAGGPHSSQLGGSGSLSGSISLGPSNMNATSASSLSSSTLQTNPSSYLMPTSPPKGRRGSGDGYRPAVKKSTGHPPACLVNASVTYCGNNQIYAFGGFDQYTDEVYNHVLRLDLTSLRWNLVDNYGDIPGVRMGHTASLYQGDKLIVFGGENEHREYLSDVVILDITSSTWTSPDIRGPIPRGRARHASVIYEDKLFVVGGITGETNFILDDICYLDLKTWTWSRSWSFVARFDHAAWIWGGRLWVFGGLGSDMERGTDLWWLDLKGSPSFGISSSQGTVEPLGNLDRLTHSPGAQFSPTPALQGRPGSYAANSASVQVRSLNRRRLTAPGAISSLKFHSGPHVPTLLSGTHFHVYSSGVLLDLVTPSETVRPWDCNLASLELDSLRWQRLADGPEIFKSGYRWHYCTLNEDGTKAWLLGCNLDVVNATGVGDENRLNQVLPIELERYGLLGNDLTFEHSEQNRILASERQESPRCSGLGADLVAVFDQHPESGSGTDFIITAERDDLDYSVSSDSTLPPSPENQPTFLPSNASTSQPIHVHKIILQVRWPHFKRLYSAQMAEYHTKKMHIPEPYSVVRAFLYYLYTDSIAGHPEYCSDIAEVAGMLVMANLYDMPKLRLLCVNRLSRELDIDNAAIIWERAGRTNEEWLKRRAASFCLANWGRIVRTDGFRTLSKQSLMELCEVVDMEGRVVPGHELELVGGLGGFGSCRDSKRANAVAALGPGVDDLEDVDADEDDGMELS</sequence>
<evidence type="ECO:0000256" key="2">
    <source>
        <dbReference type="ARBA" id="ARBA00022737"/>
    </source>
</evidence>